<proteinExistence type="predicted"/>
<dbReference type="Proteomes" id="UP000033423">
    <property type="component" value="Unassembled WGS sequence"/>
</dbReference>
<evidence type="ECO:0000313" key="2">
    <source>
        <dbReference type="Proteomes" id="UP000033423"/>
    </source>
</evidence>
<protein>
    <submittedName>
        <fullName evidence="1">Uncharacterized protein</fullName>
    </submittedName>
</protein>
<sequence length="174" mass="20257">MVVLDHHPYDGTGPHPVYKLVWRDDVLPHHTLDFRDPGDQKTLHRLAELGYDDNFVVGPYALYAKPLTEVYHGYYQVAQGDSTQKTRVLRVILLLKVGTLNHLHNLGNVHTKIAGLGRVINRRRLIYIKLEYLKLICPRLKEYLRLNLLYYIHSVSSAPLRNFILLPLRIYIKP</sequence>
<dbReference type="EMBL" id="LACI01002296">
    <property type="protein sequence ID" value="KJU82492.1"/>
    <property type="molecule type" value="Genomic_DNA"/>
</dbReference>
<name>A0A0F3GKY6_9BACT</name>
<organism evidence="1 2">
    <name type="scientific">Candidatus Magnetobacterium bavaricum</name>
    <dbReference type="NCBI Taxonomy" id="29290"/>
    <lineage>
        <taxon>Bacteria</taxon>
        <taxon>Pseudomonadati</taxon>
        <taxon>Nitrospirota</taxon>
        <taxon>Thermodesulfovibrionia</taxon>
        <taxon>Thermodesulfovibrionales</taxon>
        <taxon>Candidatus Magnetobacteriaceae</taxon>
        <taxon>Candidatus Magnetobacterium</taxon>
    </lineage>
</organism>
<evidence type="ECO:0000313" key="1">
    <source>
        <dbReference type="EMBL" id="KJU82492.1"/>
    </source>
</evidence>
<reference evidence="1 2" key="1">
    <citation type="submission" date="2015-02" db="EMBL/GenBank/DDBJ databases">
        <title>Single-cell genomics of uncultivated deep-branching MTB reveals a conserved set of magnetosome genes.</title>
        <authorList>
            <person name="Kolinko S."/>
            <person name="Richter M."/>
            <person name="Glockner F.O."/>
            <person name="Brachmann A."/>
            <person name="Schuler D."/>
        </authorList>
    </citation>
    <scope>NUCLEOTIDE SEQUENCE [LARGE SCALE GENOMIC DNA]</scope>
    <source>
        <strain evidence="1">TM-1</strain>
    </source>
</reference>
<comment type="caution">
    <text evidence="1">The sequence shown here is derived from an EMBL/GenBank/DDBJ whole genome shotgun (WGS) entry which is preliminary data.</text>
</comment>
<accession>A0A0F3GKY6</accession>
<gene>
    <name evidence="1" type="ORF">MBAV_005314</name>
</gene>
<dbReference type="AlphaFoldDB" id="A0A0F3GKY6"/>
<keyword evidence="2" id="KW-1185">Reference proteome</keyword>